<dbReference type="EMBL" id="CP016024">
    <property type="protein sequence ID" value="ANJ76324.1"/>
    <property type="molecule type" value="Genomic_DNA"/>
</dbReference>
<accession>A0A192A7G1</accession>
<organism evidence="1 2">
    <name type="scientific">Ralstonia insidiosa</name>
    <dbReference type="NCBI Taxonomy" id="190721"/>
    <lineage>
        <taxon>Bacteria</taxon>
        <taxon>Pseudomonadati</taxon>
        <taxon>Pseudomonadota</taxon>
        <taxon>Betaproteobacteria</taxon>
        <taxon>Burkholderiales</taxon>
        <taxon>Burkholderiaceae</taxon>
        <taxon>Ralstonia</taxon>
    </lineage>
</organism>
<geneLocation type="plasmid" evidence="2">
    <name>pri-1</name>
</geneLocation>
<keyword evidence="1" id="KW-0614">Plasmid</keyword>
<evidence type="ECO:0000313" key="2">
    <source>
        <dbReference type="Proteomes" id="UP000078572"/>
    </source>
</evidence>
<dbReference type="OrthoDB" id="9133819at2"/>
<name>A0A192A7G1_9RALS</name>
<keyword evidence="2" id="KW-1185">Reference proteome</keyword>
<gene>
    <name evidence="1" type="ORF">A9Y76_27355</name>
</gene>
<proteinExistence type="predicted"/>
<dbReference type="GeneID" id="61529756"/>
<dbReference type="RefSeq" id="WP_024979421.1">
    <property type="nucleotide sequence ID" value="NZ_CP016024.1"/>
</dbReference>
<dbReference type="Proteomes" id="UP000078572">
    <property type="component" value="Plasmid pRI-1"/>
</dbReference>
<protein>
    <submittedName>
        <fullName evidence="1">Uncharacterized protein</fullName>
    </submittedName>
</protein>
<reference evidence="2" key="1">
    <citation type="submission" date="2016-06" db="EMBL/GenBank/DDBJ databases">
        <authorList>
            <person name="Xu Y."/>
            <person name="Nagy A."/>
            <person name="Yan X."/>
            <person name="Kim S.W."/>
            <person name="Haley B."/>
            <person name="Liu N.T."/>
            <person name="Nou X."/>
        </authorList>
    </citation>
    <scope>NUCLEOTIDE SEQUENCE [LARGE SCALE GENOMIC DNA]</scope>
    <source>
        <strain evidence="2">ATCC 49129</strain>
        <plasmid evidence="2">pri-1</plasmid>
    </source>
</reference>
<sequence>MESQVIDLAGTEFRKRTRGAREVNVSSISRQGDVILANVLRSTETKASARPIFHQWPTLQQSAMKFCEILSESYPGADGESLVVEAIRTAIQRFLEVYETSRRSTDSMVAFLESLALSADVAMEYIAVGFDASGRRRTWPPFEEPIGSWARRLGLETIRFVRIPPPEPEARLGNRYLLCSRIMTAKDIGRVSELPGGTLEQARSGAAR</sequence>
<evidence type="ECO:0000313" key="1">
    <source>
        <dbReference type="EMBL" id="ANJ76324.1"/>
    </source>
</evidence>
<dbReference type="AlphaFoldDB" id="A0A192A7G1"/>